<organism evidence="2 3">
    <name type="scientific">Candidatus Pullilachnospira stercoravium</name>
    <dbReference type="NCBI Taxonomy" id="2840913"/>
    <lineage>
        <taxon>Bacteria</taxon>
        <taxon>Bacillati</taxon>
        <taxon>Bacillota</taxon>
        <taxon>Clostridia</taxon>
        <taxon>Lachnospirales</taxon>
        <taxon>Lachnospiraceae</taxon>
        <taxon>Lachnospiraceae incertae sedis</taxon>
        <taxon>Candidatus Pullilachnospira</taxon>
    </lineage>
</organism>
<dbReference type="Gene3D" id="2.60.200.20">
    <property type="match status" value="1"/>
</dbReference>
<gene>
    <name evidence="2" type="ORF">IAA63_04760</name>
</gene>
<reference evidence="2" key="1">
    <citation type="submission" date="2020-10" db="EMBL/GenBank/DDBJ databases">
        <authorList>
            <person name="Gilroy R."/>
        </authorList>
    </citation>
    <scope>NUCLEOTIDE SEQUENCE</scope>
    <source>
        <strain evidence="2">ChiBcec2-4451</strain>
    </source>
</reference>
<comment type="caution">
    <text evidence="2">The sequence shown here is derived from an EMBL/GenBank/DDBJ whole genome shotgun (WGS) entry which is preliminary data.</text>
</comment>
<proteinExistence type="predicted"/>
<dbReference type="InterPro" id="IPR000253">
    <property type="entry name" value="FHA_dom"/>
</dbReference>
<protein>
    <submittedName>
        <fullName evidence="2">FHA domain-containing protein</fullName>
    </submittedName>
</protein>
<dbReference type="AlphaFoldDB" id="A0A9D1NTC1"/>
<evidence type="ECO:0000313" key="2">
    <source>
        <dbReference type="EMBL" id="HIV12435.1"/>
    </source>
</evidence>
<evidence type="ECO:0000259" key="1">
    <source>
        <dbReference type="PROSITE" id="PS50006"/>
    </source>
</evidence>
<dbReference type="SMART" id="SM00240">
    <property type="entry name" value="FHA"/>
    <property type="match status" value="1"/>
</dbReference>
<accession>A0A9D1NTC1</accession>
<reference evidence="2" key="2">
    <citation type="journal article" date="2021" name="PeerJ">
        <title>Extensive microbial diversity within the chicken gut microbiome revealed by metagenomics and culture.</title>
        <authorList>
            <person name="Gilroy R."/>
            <person name="Ravi A."/>
            <person name="Getino M."/>
            <person name="Pursley I."/>
            <person name="Horton D.L."/>
            <person name="Alikhan N.F."/>
            <person name="Baker D."/>
            <person name="Gharbi K."/>
            <person name="Hall N."/>
            <person name="Watson M."/>
            <person name="Adriaenssens E.M."/>
            <person name="Foster-Nyarko E."/>
            <person name="Jarju S."/>
            <person name="Secka A."/>
            <person name="Antonio M."/>
            <person name="Oren A."/>
            <person name="Chaudhuri R.R."/>
            <person name="La Ragione R."/>
            <person name="Hildebrand F."/>
            <person name="Pallen M.J."/>
        </authorList>
    </citation>
    <scope>NUCLEOTIDE SEQUENCE</scope>
    <source>
        <strain evidence="2">ChiBcec2-4451</strain>
    </source>
</reference>
<dbReference type="Proteomes" id="UP000886723">
    <property type="component" value="Unassembled WGS sequence"/>
</dbReference>
<dbReference type="SUPFAM" id="SSF49879">
    <property type="entry name" value="SMAD/FHA domain"/>
    <property type="match status" value="1"/>
</dbReference>
<sequence>MPAEEIPTVLTSGEIGEKSFTDSKKDIRLIDEETGREYRSVFLTDIIIGRQGSGMGGYPSLIIPEPSISARHCRILVEKGQLWVEDLHSSNGTYLEGRRVAGMEPMRSGCRLRLGRKTYVAEIY</sequence>
<dbReference type="EMBL" id="DVON01000101">
    <property type="protein sequence ID" value="HIV12435.1"/>
    <property type="molecule type" value="Genomic_DNA"/>
</dbReference>
<dbReference type="InterPro" id="IPR008984">
    <property type="entry name" value="SMAD_FHA_dom_sf"/>
</dbReference>
<evidence type="ECO:0000313" key="3">
    <source>
        <dbReference type="Proteomes" id="UP000886723"/>
    </source>
</evidence>
<dbReference type="CDD" id="cd00060">
    <property type="entry name" value="FHA"/>
    <property type="match status" value="1"/>
</dbReference>
<dbReference type="PROSITE" id="PS50006">
    <property type="entry name" value="FHA_DOMAIN"/>
    <property type="match status" value="1"/>
</dbReference>
<dbReference type="Pfam" id="PF00498">
    <property type="entry name" value="FHA"/>
    <property type="match status" value="1"/>
</dbReference>
<name>A0A9D1NTC1_9FIRM</name>
<feature type="domain" description="FHA" evidence="1">
    <location>
        <begin position="46"/>
        <end position="100"/>
    </location>
</feature>